<dbReference type="EMBL" id="SMFL01000026">
    <property type="protein sequence ID" value="TDE08404.1"/>
    <property type="molecule type" value="Genomic_DNA"/>
</dbReference>
<keyword evidence="2" id="KW-1185">Reference proteome</keyword>
<name>A0A4R5DAD4_9BACT</name>
<evidence type="ECO:0008006" key="3">
    <source>
        <dbReference type="Google" id="ProtNLM"/>
    </source>
</evidence>
<dbReference type="Proteomes" id="UP000294850">
    <property type="component" value="Unassembled WGS sequence"/>
</dbReference>
<evidence type="ECO:0000313" key="2">
    <source>
        <dbReference type="Proteomes" id="UP000294850"/>
    </source>
</evidence>
<sequence length="332" mass="38105">MKVNISDIPLFKVFIKNLSRACKALLGPPRLEKLKREQDPNVISQNIINLLNSNKPIMIARYGATELSAIINSLGVSRGLSNIWDYIRGLEHDWWWDKSIMKHMEQWSGFFPTTSHNMERFCNMMIDDTKELDMLASWLDNEIYIKKELKNVTLFQGIFLDPFWSNVPWTKALTGKKILVIHPFESDIQKQYKKREHLFTNKDILPAFKLITIKAVQSIGGTSTFASWFDALAYMKSEIDNVDFDICLIGAGAYGFPLASYIKRKGKKAVHMGGSLQLLFGIKGKRWEAPLYGIDELGQEGKYAALMNDYWIYPSPENRPETADNVEGACYW</sequence>
<dbReference type="OrthoDB" id="9795420at2"/>
<accession>A0A4R5DAD4</accession>
<reference evidence="1 2" key="1">
    <citation type="submission" date="2019-03" db="EMBL/GenBank/DDBJ databases">
        <title>Dyadobacter AR-3-6 sp. nov., isolated from arctic soil.</title>
        <authorList>
            <person name="Chaudhary D.K."/>
        </authorList>
    </citation>
    <scope>NUCLEOTIDE SEQUENCE [LARGE SCALE GENOMIC DNA]</scope>
    <source>
        <strain evidence="1 2">AR-3-6</strain>
    </source>
</reference>
<protein>
    <recommendedName>
        <fullName evidence="3">DUF1792 domain-containing protein</fullName>
    </recommendedName>
</protein>
<evidence type="ECO:0000313" key="1">
    <source>
        <dbReference type="EMBL" id="TDE08404.1"/>
    </source>
</evidence>
<organism evidence="1 2">
    <name type="scientific">Dyadobacter psychrotolerans</name>
    <dbReference type="NCBI Taxonomy" id="2541721"/>
    <lineage>
        <taxon>Bacteria</taxon>
        <taxon>Pseudomonadati</taxon>
        <taxon>Bacteroidota</taxon>
        <taxon>Cytophagia</taxon>
        <taxon>Cytophagales</taxon>
        <taxon>Spirosomataceae</taxon>
        <taxon>Dyadobacter</taxon>
    </lineage>
</organism>
<proteinExistence type="predicted"/>
<dbReference type="RefSeq" id="WP_131962847.1">
    <property type="nucleotide sequence ID" value="NZ_SMFL01000026.1"/>
</dbReference>
<gene>
    <name evidence="1" type="ORF">E0F88_32625</name>
</gene>
<dbReference type="AlphaFoldDB" id="A0A4R5DAD4"/>
<comment type="caution">
    <text evidence="1">The sequence shown here is derived from an EMBL/GenBank/DDBJ whole genome shotgun (WGS) entry which is preliminary data.</text>
</comment>